<keyword evidence="12" id="KW-0511">Multifunctional enzyme</keyword>
<dbReference type="Gene3D" id="2.40.30.30">
    <property type="entry name" value="Riboflavin kinase-like"/>
    <property type="match status" value="1"/>
</dbReference>
<dbReference type="SUPFAM" id="SSF82114">
    <property type="entry name" value="Riboflavin kinase-like"/>
    <property type="match status" value="1"/>
</dbReference>
<comment type="pathway">
    <text evidence="2 15">Cofactor biosynthesis; FAD biosynthesis; FAD from FMN: step 1/1.</text>
</comment>
<dbReference type="InterPro" id="IPR023465">
    <property type="entry name" value="Riboflavin_kinase_dom_sf"/>
</dbReference>
<dbReference type="NCBIfam" id="NF004160">
    <property type="entry name" value="PRK05627.1-3"/>
    <property type="match status" value="1"/>
</dbReference>
<dbReference type="GO" id="GO:0009398">
    <property type="term" value="P:FMN biosynthetic process"/>
    <property type="evidence" value="ECO:0007669"/>
    <property type="project" value="UniProtKB-UniRule"/>
</dbReference>
<dbReference type="InterPro" id="IPR015864">
    <property type="entry name" value="FAD_synthase"/>
</dbReference>
<dbReference type="PANTHER" id="PTHR22749">
    <property type="entry name" value="RIBOFLAVIN KINASE/FMN ADENYLYLTRANSFERASE"/>
    <property type="match status" value="1"/>
</dbReference>
<evidence type="ECO:0000256" key="11">
    <source>
        <dbReference type="ARBA" id="ARBA00022840"/>
    </source>
</evidence>
<keyword evidence="18" id="KW-1185">Reference proteome</keyword>
<dbReference type="InterPro" id="IPR014729">
    <property type="entry name" value="Rossmann-like_a/b/a_fold"/>
</dbReference>
<dbReference type="STRING" id="1921010.MMIC_P0667"/>
<keyword evidence="9 15" id="KW-0418">Kinase</keyword>
<dbReference type="GO" id="GO:0006747">
    <property type="term" value="P:FAD biosynthetic process"/>
    <property type="evidence" value="ECO:0007669"/>
    <property type="project" value="UniProtKB-UniRule"/>
</dbReference>
<evidence type="ECO:0000256" key="10">
    <source>
        <dbReference type="ARBA" id="ARBA00022827"/>
    </source>
</evidence>
<dbReference type="SMART" id="SM00904">
    <property type="entry name" value="Flavokinase"/>
    <property type="match status" value="1"/>
</dbReference>
<evidence type="ECO:0000313" key="17">
    <source>
        <dbReference type="EMBL" id="GAV19715.1"/>
    </source>
</evidence>
<dbReference type="UniPathway" id="UPA00277">
    <property type="reaction ID" value="UER00407"/>
</dbReference>
<dbReference type="OrthoDB" id="5289144at2"/>
<dbReference type="GO" id="GO:0003919">
    <property type="term" value="F:FMN adenylyltransferase activity"/>
    <property type="evidence" value="ECO:0007669"/>
    <property type="project" value="UniProtKB-UniRule"/>
</dbReference>
<evidence type="ECO:0000256" key="3">
    <source>
        <dbReference type="ARBA" id="ARBA00005201"/>
    </source>
</evidence>
<evidence type="ECO:0000256" key="9">
    <source>
        <dbReference type="ARBA" id="ARBA00022777"/>
    </source>
</evidence>
<dbReference type="EC" id="2.7.7.2" evidence="15"/>
<dbReference type="PANTHER" id="PTHR22749:SF6">
    <property type="entry name" value="RIBOFLAVIN KINASE"/>
    <property type="match status" value="1"/>
</dbReference>
<comment type="pathway">
    <text evidence="3 15">Cofactor biosynthesis; FMN biosynthesis; FMN from riboflavin (ATP route): step 1/1.</text>
</comment>
<dbReference type="Gene3D" id="3.40.50.620">
    <property type="entry name" value="HUPs"/>
    <property type="match status" value="1"/>
</dbReference>
<evidence type="ECO:0000256" key="8">
    <source>
        <dbReference type="ARBA" id="ARBA00022741"/>
    </source>
</evidence>
<evidence type="ECO:0000313" key="18">
    <source>
        <dbReference type="Proteomes" id="UP000231632"/>
    </source>
</evidence>
<evidence type="ECO:0000256" key="14">
    <source>
        <dbReference type="ARBA" id="ARBA00049494"/>
    </source>
</evidence>
<evidence type="ECO:0000256" key="15">
    <source>
        <dbReference type="PIRNR" id="PIRNR004491"/>
    </source>
</evidence>
<keyword evidence="10 15" id="KW-0274">FAD</keyword>
<evidence type="ECO:0000256" key="12">
    <source>
        <dbReference type="ARBA" id="ARBA00023268"/>
    </source>
</evidence>
<dbReference type="Pfam" id="PF01687">
    <property type="entry name" value="Flavokinase"/>
    <property type="match status" value="1"/>
</dbReference>
<dbReference type="SUPFAM" id="SSF52374">
    <property type="entry name" value="Nucleotidylyl transferase"/>
    <property type="match status" value="1"/>
</dbReference>
<dbReference type="Proteomes" id="UP000231632">
    <property type="component" value="Unassembled WGS sequence"/>
</dbReference>
<dbReference type="EMBL" id="BDFD01000004">
    <property type="protein sequence ID" value="GAV19715.1"/>
    <property type="molecule type" value="Genomic_DNA"/>
</dbReference>
<comment type="catalytic activity">
    <reaction evidence="14 15">
        <text>FMN + ATP + H(+) = FAD + diphosphate</text>
        <dbReference type="Rhea" id="RHEA:17237"/>
        <dbReference type="ChEBI" id="CHEBI:15378"/>
        <dbReference type="ChEBI" id="CHEBI:30616"/>
        <dbReference type="ChEBI" id="CHEBI:33019"/>
        <dbReference type="ChEBI" id="CHEBI:57692"/>
        <dbReference type="ChEBI" id="CHEBI:58210"/>
        <dbReference type="EC" id="2.7.7.2"/>
    </reaction>
</comment>
<dbReference type="GO" id="GO:0009231">
    <property type="term" value="P:riboflavin biosynthetic process"/>
    <property type="evidence" value="ECO:0007669"/>
    <property type="project" value="InterPro"/>
</dbReference>
<dbReference type="NCBIfam" id="TIGR00083">
    <property type="entry name" value="ribF"/>
    <property type="match status" value="1"/>
</dbReference>
<dbReference type="InterPro" id="IPR015865">
    <property type="entry name" value="Riboflavin_kinase_bac/euk"/>
</dbReference>
<comment type="similarity">
    <text evidence="15">Belongs to the ribF family.</text>
</comment>
<dbReference type="Pfam" id="PF06574">
    <property type="entry name" value="FAD_syn"/>
    <property type="match status" value="1"/>
</dbReference>
<protein>
    <recommendedName>
        <fullName evidence="15">Riboflavin biosynthesis protein</fullName>
    </recommendedName>
    <domain>
        <recommendedName>
            <fullName evidence="15">Riboflavin kinase</fullName>
            <ecNumber evidence="15">2.7.1.26</ecNumber>
        </recommendedName>
        <alternativeName>
            <fullName evidence="15">Flavokinase</fullName>
        </alternativeName>
    </domain>
    <domain>
        <recommendedName>
            <fullName evidence="15">FMN adenylyltransferase</fullName>
            <ecNumber evidence="15">2.7.7.2</ecNumber>
        </recommendedName>
        <alternativeName>
            <fullName evidence="15">FAD pyrophosphorylase</fullName>
        </alternativeName>
        <alternativeName>
            <fullName evidence="15">FAD synthase</fullName>
        </alternativeName>
    </domain>
</protein>
<evidence type="ECO:0000256" key="6">
    <source>
        <dbReference type="ARBA" id="ARBA00022679"/>
    </source>
</evidence>
<keyword evidence="5 15" id="KW-0288">FMN</keyword>
<evidence type="ECO:0000256" key="13">
    <source>
        <dbReference type="ARBA" id="ARBA00047880"/>
    </source>
</evidence>
<keyword evidence="6 15" id="KW-0808">Transferase</keyword>
<dbReference type="NCBIfam" id="NF004162">
    <property type="entry name" value="PRK05627.1-5"/>
    <property type="match status" value="1"/>
</dbReference>
<keyword evidence="4 15" id="KW-0285">Flavoprotein</keyword>
<dbReference type="RefSeq" id="WP_072659049.1">
    <property type="nucleotide sequence ID" value="NZ_BDFD01000004.1"/>
</dbReference>
<dbReference type="EC" id="2.7.1.26" evidence="15"/>
<comment type="catalytic activity">
    <reaction evidence="13 15">
        <text>riboflavin + ATP = FMN + ADP + H(+)</text>
        <dbReference type="Rhea" id="RHEA:14357"/>
        <dbReference type="ChEBI" id="CHEBI:15378"/>
        <dbReference type="ChEBI" id="CHEBI:30616"/>
        <dbReference type="ChEBI" id="CHEBI:57986"/>
        <dbReference type="ChEBI" id="CHEBI:58210"/>
        <dbReference type="ChEBI" id="CHEBI:456216"/>
        <dbReference type="EC" id="2.7.1.26"/>
    </reaction>
</comment>
<comment type="caution">
    <text evidence="17">The sequence shown here is derived from an EMBL/GenBank/DDBJ whole genome shotgun (WGS) entry which is preliminary data.</text>
</comment>
<feature type="domain" description="Riboflavin kinase" evidence="16">
    <location>
        <begin position="184"/>
        <end position="307"/>
    </location>
</feature>
<dbReference type="GO" id="GO:0008531">
    <property type="term" value="F:riboflavin kinase activity"/>
    <property type="evidence" value="ECO:0007669"/>
    <property type="project" value="UniProtKB-UniRule"/>
</dbReference>
<dbReference type="InterPro" id="IPR002606">
    <property type="entry name" value="Riboflavin_kinase_bac"/>
</dbReference>
<keyword evidence="8 15" id="KW-0547">Nucleotide-binding</keyword>
<name>A0A1L8CLE8_9PROT</name>
<keyword evidence="7 15" id="KW-0548">Nucleotidyltransferase</keyword>
<accession>A0A1L8CLE8</accession>
<dbReference type="GO" id="GO:0005524">
    <property type="term" value="F:ATP binding"/>
    <property type="evidence" value="ECO:0007669"/>
    <property type="project" value="UniProtKB-UniRule"/>
</dbReference>
<comment type="function">
    <text evidence="1">Catalyzes the phosphorylation of riboflavin to FMN followed by the adenylation of FMN to FAD.</text>
</comment>
<evidence type="ECO:0000256" key="1">
    <source>
        <dbReference type="ARBA" id="ARBA00002121"/>
    </source>
</evidence>
<dbReference type="PIRSF" id="PIRSF004491">
    <property type="entry name" value="FAD_Synth"/>
    <property type="match status" value="1"/>
</dbReference>
<evidence type="ECO:0000256" key="5">
    <source>
        <dbReference type="ARBA" id="ARBA00022643"/>
    </source>
</evidence>
<dbReference type="FunFam" id="3.40.50.620:FF:000021">
    <property type="entry name" value="Riboflavin biosynthesis protein"/>
    <property type="match status" value="1"/>
</dbReference>
<gene>
    <name evidence="17" type="ORF">MMIC_P0667</name>
</gene>
<evidence type="ECO:0000256" key="4">
    <source>
        <dbReference type="ARBA" id="ARBA00022630"/>
    </source>
</evidence>
<dbReference type="CDD" id="cd02064">
    <property type="entry name" value="FAD_synthetase_N"/>
    <property type="match status" value="1"/>
</dbReference>
<evidence type="ECO:0000256" key="2">
    <source>
        <dbReference type="ARBA" id="ARBA00004726"/>
    </source>
</evidence>
<dbReference type="AlphaFoldDB" id="A0A1L8CLE8"/>
<evidence type="ECO:0000256" key="7">
    <source>
        <dbReference type="ARBA" id="ARBA00022695"/>
    </source>
</evidence>
<reference evidence="17 18" key="1">
    <citation type="journal article" date="2017" name="Arch. Microbiol.">
        <title>Mariprofundus micogutta sp. nov., a novel iron-oxidizing zetaproteobacterium isolated from a deep-sea hydrothermal field at the Bayonnaise knoll of the Izu-Ogasawara arc, and a description of Mariprofundales ord. nov. and Zetaproteobacteria classis nov.</title>
        <authorList>
            <person name="Makita H."/>
            <person name="Tanaka E."/>
            <person name="Mitsunobu S."/>
            <person name="Miyazaki M."/>
            <person name="Nunoura T."/>
            <person name="Uematsu K."/>
            <person name="Takaki Y."/>
            <person name="Nishi S."/>
            <person name="Shimamura S."/>
            <person name="Takai K."/>
        </authorList>
    </citation>
    <scope>NUCLEOTIDE SEQUENCE [LARGE SCALE GENOMIC DNA]</scope>
    <source>
        <strain evidence="17 18">ET2</strain>
    </source>
</reference>
<keyword evidence="11 15" id="KW-0067">ATP-binding</keyword>
<dbReference type="InterPro" id="IPR023468">
    <property type="entry name" value="Riboflavin_kinase"/>
</dbReference>
<evidence type="ECO:0000259" key="16">
    <source>
        <dbReference type="SMART" id="SM00904"/>
    </source>
</evidence>
<dbReference type="UniPathway" id="UPA00276">
    <property type="reaction ID" value="UER00406"/>
</dbReference>
<sequence>MQVFHTWEEATAASDIKGGAITVGNFDGVHMGHEQVLAETNGHASAADGPTIVVTFEPHPRAVLYPEEAPRRLCHVQERMQYLQAAGVDAVLLLEFTKELATWSAEKFSKTLHDTFAFKHIHVGYDFAFGRDRQGHVDDLRTLGETHDFNVTEAAAFEMLGAVVSSSRIRSAVEAADFELARKLLGRDYSIAGTVLHGDKRGREMNFPTANVDVADLAHPPVGIYAVRANSHGKQWNGAAYLGYRPTFNGRTLLLETHLLDDSPDLYDQCLNVSFIKRIREDRKFTGHADLAQQIAKDCEAARVILD</sequence>
<proteinExistence type="inferred from homology"/>
<organism evidence="17 18">
    <name type="scientific">Mariprofundus micogutta</name>
    <dbReference type="NCBI Taxonomy" id="1921010"/>
    <lineage>
        <taxon>Bacteria</taxon>
        <taxon>Pseudomonadati</taxon>
        <taxon>Pseudomonadota</taxon>
        <taxon>Candidatius Mariprofundia</taxon>
        <taxon>Mariprofundales</taxon>
        <taxon>Mariprofundaceae</taxon>
        <taxon>Mariprofundus</taxon>
    </lineage>
</organism>